<protein>
    <submittedName>
        <fullName evidence="2">Uncharacterized protein</fullName>
    </submittedName>
</protein>
<reference evidence="2 3" key="1">
    <citation type="submission" date="2024-08" db="EMBL/GenBank/DDBJ databases">
        <authorList>
            <person name="Will J Nash"/>
            <person name="Angela Man"/>
            <person name="Seanna McTaggart"/>
            <person name="Kendall Baker"/>
            <person name="Tom Barker"/>
            <person name="Leah Catchpole"/>
            <person name="Alex Durrant"/>
            <person name="Karim Gharbi"/>
            <person name="Naomi Irish"/>
            <person name="Gemy Kaithakottil"/>
            <person name="Debby Ku"/>
            <person name="Aaliyah Providence"/>
            <person name="Felix Shaw"/>
            <person name="David Swarbreck"/>
            <person name="Chris Watkins"/>
            <person name="Ann M. McCartney"/>
            <person name="Giulio Formenti"/>
            <person name="Alice Mouton"/>
            <person name="Noel Vella"/>
            <person name="Bjorn M von Reumont"/>
            <person name="Adriana Vella"/>
            <person name="Wilfried Haerty"/>
        </authorList>
    </citation>
    <scope>NUCLEOTIDE SEQUENCE [LARGE SCALE GENOMIC DNA]</scope>
</reference>
<evidence type="ECO:0000313" key="2">
    <source>
        <dbReference type="EMBL" id="CAL7947072.1"/>
    </source>
</evidence>
<accession>A0ABP1P3A2</accession>
<name>A0ABP1P3A2_XYLVO</name>
<dbReference type="Proteomes" id="UP001642520">
    <property type="component" value="Unassembled WGS sequence"/>
</dbReference>
<comment type="caution">
    <text evidence="2">The sequence shown here is derived from an EMBL/GenBank/DDBJ whole genome shotgun (WGS) entry which is preliminary data.</text>
</comment>
<evidence type="ECO:0000313" key="3">
    <source>
        <dbReference type="Proteomes" id="UP001642520"/>
    </source>
</evidence>
<organism evidence="2 3">
    <name type="scientific">Xylocopa violacea</name>
    <name type="common">Violet carpenter bee</name>
    <name type="synonym">Apis violacea</name>
    <dbReference type="NCBI Taxonomy" id="135666"/>
    <lineage>
        <taxon>Eukaryota</taxon>
        <taxon>Metazoa</taxon>
        <taxon>Ecdysozoa</taxon>
        <taxon>Arthropoda</taxon>
        <taxon>Hexapoda</taxon>
        <taxon>Insecta</taxon>
        <taxon>Pterygota</taxon>
        <taxon>Neoptera</taxon>
        <taxon>Endopterygota</taxon>
        <taxon>Hymenoptera</taxon>
        <taxon>Apocrita</taxon>
        <taxon>Aculeata</taxon>
        <taxon>Apoidea</taxon>
        <taxon>Anthophila</taxon>
        <taxon>Apidae</taxon>
        <taxon>Xylocopa</taxon>
        <taxon>Xylocopa</taxon>
    </lineage>
</organism>
<feature type="compositionally biased region" description="Acidic residues" evidence="1">
    <location>
        <begin position="33"/>
        <end position="84"/>
    </location>
</feature>
<gene>
    <name evidence="2" type="ORF">XYLVIOL_LOCUS8150</name>
</gene>
<proteinExistence type="predicted"/>
<sequence>MNKEVEEEEGEGEEDEEEDEEEVEEGAEGKEEGAEEKEEGAEEKEEGVEEKEGAEEEEEEEEGAKEKEGAEEEEEEEEEEEVVAEVEIFKQVPMVTRCRPCGVERIGSHSPGALGLSWGTESTAPRRNSPRPHTASPYPTMLSLSSRFLFV</sequence>
<feature type="region of interest" description="Disordered" evidence="1">
    <location>
        <begin position="106"/>
        <end position="140"/>
    </location>
</feature>
<evidence type="ECO:0000256" key="1">
    <source>
        <dbReference type="SAM" id="MobiDB-lite"/>
    </source>
</evidence>
<dbReference type="EMBL" id="CAXAJV020001296">
    <property type="protein sequence ID" value="CAL7947072.1"/>
    <property type="molecule type" value="Genomic_DNA"/>
</dbReference>
<keyword evidence="3" id="KW-1185">Reference proteome</keyword>
<feature type="compositionally biased region" description="Acidic residues" evidence="1">
    <location>
        <begin position="1"/>
        <end position="26"/>
    </location>
</feature>
<feature type="region of interest" description="Disordered" evidence="1">
    <location>
        <begin position="1"/>
        <end position="87"/>
    </location>
</feature>